<reference evidence="1 2" key="1">
    <citation type="submission" date="2021-06" db="EMBL/GenBank/DDBJ databases">
        <title>Caerostris extrusa draft genome.</title>
        <authorList>
            <person name="Kono N."/>
            <person name="Arakawa K."/>
        </authorList>
    </citation>
    <scope>NUCLEOTIDE SEQUENCE [LARGE SCALE GENOMIC DNA]</scope>
</reference>
<comment type="caution">
    <text evidence="1">The sequence shown here is derived from an EMBL/GenBank/DDBJ whole genome shotgun (WGS) entry which is preliminary data.</text>
</comment>
<dbReference type="AlphaFoldDB" id="A0AAV4R8U2"/>
<accession>A0AAV4R8U2</accession>
<evidence type="ECO:0000313" key="1">
    <source>
        <dbReference type="EMBL" id="GIY17812.1"/>
    </source>
</evidence>
<protein>
    <submittedName>
        <fullName evidence="1">Uncharacterized protein</fullName>
    </submittedName>
</protein>
<dbReference type="EMBL" id="BPLR01007551">
    <property type="protein sequence ID" value="GIY17812.1"/>
    <property type="molecule type" value="Genomic_DNA"/>
</dbReference>
<name>A0AAV4R8U2_CAEEX</name>
<evidence type="ECO:0000313" key="2">
    <source>
        <dbReference type="Proteomes" id="UP001054945"/>
    </source>
</evidence>
<keyword evidence="2" id="KW-1185">Reference proteome</keyword>
<sequence>MNKKSSSSVHGRMPFSVERTLVVVDFRLFGRSLINRPLSPDLCLNKAKRDGRRTVPSIEGKRKLMDPPSRGDCFDLPEWCPF</sequence>
<dbReference type="Proteomes" id="UP001054945">
    <property type="component" value="Unassembled WGS sequence"/>
</dbReference>
<gene>
    <name evidence="1" type="ORF">CEXT_663071</name>
</gene>
<organism evidence="1 2">
    <name type="scientific">Caerostris extrusa</name>
    <name type="common">Bark spider</name>
    <name type="synonym">Caerostris bankana</name>
    <dbReference type="NCBI Taxonomy" id="172846"/>
    <lineage>
        <taxon>Eukaryota</taxon>
        <taxon>Metazoa</taxon>
        <taxon>Ecdysozoa</taxon>
        <taxon>Arthropoda</taxon>
        <taxon>Chelicerata</taxon>
        <taxon>Arachnida</taxon>
        <taxon>Araneae</taxon>
        <taxon>Araneomorphae</taxon>
        <taxon>Entelegynae</taxon>
        <taxon>Araneoidea</taxon>
        <taxon>Araneidae</taxon>
        <taxon>Caerostris</taxon>
    </lineage>
</organism>
<proteinExistence type="predicted"/>